<dbReference type="EMBL" id="JACHLK010000005">
    <property type="protein sequence ID" value="MBB6560424.1"/>
    <property type="molecule type" value="Genomic_DNA"/>
</dbReference>
<keyword evidence="2" id="KW-1185">Reference proteome</keyword>
<evidence type="ECO:0000313" key="2">
    <source>
        <dbReference type="Proteomes" id="UP000575083"/>
    </source>
</evidence>
<name>A0A7X0PES3_9BURK</name>
<proteinExistence type="predicted"/>
<sequence>MTSRILLLGAPGTGAHALADALAAHLATTPLALHVAHSALMDALQAGDAQEQSAALDAHRSAAMTLLMGLDLPCPTPDQKAQHAADAQLRAALGAAAIGYRVVYGPPGPARLRSALRALGSVLGETSPVDEATAHREIRAARLRAYGCEKCSDPVCEHRLFTALTRPPAPDRA</sequence>
<protein>
    <recommendedName>
        <fullName evidence="3">Adenylate kinase</fullName>
    </recommendedName>
</protein>
<evidence type="ECO:0008006" key="3">
    <source>
        <dbReference type="Google" id="ProtNLM"/>
    </source>
</evidence>
<gene>
    <name evidence="1" type="ORF">HNP48_003098</name>
</gene>
<comment type="caution">
    <text evidence="1">The sequence shown here is derived from an EMBL/GenBank/DDBJ whole genome shotgun (WGS) entry which is preliminary data.</text>
</comment>
<dbReference type="RefSeq" id="WP_184858410.1">
    <property type="nucleotide sequence ID" value="NZ_JACHLK010000005.1"/>
</dbReference>
<reference evidence="1 2" key="1">
    <citation type="submission" date="2020-08" db="EMBL/GenBank/DDBJ databases">
        <title>Functional genomics of gut bacteria from endangered species of beetles.</title>
        <authorList>
            <person name="Carlos-Shanley C."/>
        </authorList>
    </citation>
    <scope>NUCLEOTIDE SEQUENCE [LARGE SCALE GENOMIC DNA]</scope>
    <source>
        <strain evidence="1 2">S00198</strain>
    </source>
</reference>
<dbReference type="AlphaFoldDB" id="A0A7X0PES3"/>
<evidence type="ECO:0000313" key="1">
    <source>
        <dbReference type="EMBL" id="MBB6560424.1"/>
    </source>
</evidence>
<dbReference type="Proteomes" id="UP000575083">
    <property type="component" value="Unassembled WGS sequence"/>
</dbReference>
<organism evidence="1 2">
    <name type="scientific">Acidovorax soli</name>
    <dbReference type="NCBI Taxonomy" id="592050"/>
    <lineage>
        <taxon>Bacteria</taxon>
        <taxon>Pseudomonadati</taxon>
        <taxon>Pseudomonadota</taxon>
        <taxon>Betaproteobacteria</taxon>
        <taxon>Burkholderiales</taxon>
        <taxon>Comamonadaceae</taxon>
        <taxon>Acidovorax</taxon>
    </lineage>
</organism>
<accession>A0A7X0PES3</accession>